<dbReference type="RefSeq" id="WP_150869387.1">
    <property type="nucleotide sequence ID" value="NZ_VWSE01000003.1"/>
</dbReference>
<reference evidence="2 3" key="1">
    <citation type="submission" date="2019-09" db="EMBL/GenBank/DDBJ databases">
        <title>Whole genome sequence of Vibrio fortis.</title>
        <authorList>
            <person name="Das S.K."/>
        </authorList>
    </citation>
    <scope>NUCLEOTIDE SEQUENCE [LARGE SCALE GENOMIC DNA]</scope>
    <source>
        <strain evidence="2 3">AN60</strain>
    </source>
</reference>
<dbReference type="Pfam" id="PF12292">
    <property type="entry name" value="DUF3624"/>
    <property type="match status" value="1"/>
</dbReference>
<feature type="transmembrane region" description="Helical" evidence="1">
    <location>
        <begin position="47"/>
        <end position="74"/>
    </location>
</feature>
<keyword evidence="1" id="KW-0812">Transmembrane</keyword>
<evidence type="ECO:0000313" key="2">
    <source>
        <dbReference type="EMBL" id="KAB0290814.1"/>
    </source>
</evidence>
<protein>
    <submittedName>
        <fullName evidence="2">DUF3624 domain-containing protein</fullName>
    </submittedName>
</protein>
<feature type="transmembrane region" description="Helical" evidence="1">
    <location>
        <begin position="21"/>
        <end position="41"/>
    </location>
</feature>
<comment type="caution">
    <text evidence="2">The sequence shown here is derived from an EMBL/GenBank/DDBJ whole genome shotgun (WGS) entry which is preliminary data.</text>
</comment>
<dbReference type="EMBL" id="VWSE01000003">
    <property type="protein sequence ID" value="KAB0290814.1"/>
    <property type="molecule type" value="Genomic_DNA"/>
</dbReference>
<evidence type="ECO:0000313" key="3">
    <source>
        <dbReference type="Proteomes" id="UP000326789"/>
    </source>
</evidence>
<evidence type="ECO:0000256" key="1">
    <source>
        <dbReference type="SAM" id="Phobius"/>
    </source>
</evidence>
<sequence>MTFKHCNKSEKIRDKLGRCQRCMNQLTILSILSWGTWWLFFSDQPKSINAIALLMAASAFSGLLMIHWIMKWLILPRRSKRKRSSTR</sequence>
<proteinExistence type="predicted"/>
<dbReference type="AlphaFoldDB" id="A0A5N3R8K3"/>
<gene>
    <name evidence="2" type="ORF">F2P58_08075</name>
</gene>
<accession>A0A5N3R8K3</accession>
<dbReference type="InterPro" id="IPR022072">
    <property type="entry name" value="DUF3624"/>
</dbReference>
<organism evidence="2 3">
    <name type="scientific">Vibrio fortis</name>
    <dbReference type="NCBI Taxonomy" id="212667"/>
    <lineage>
        <taxon>Bacteria</taxon>
        <taxon>Pseudomonadati</taxon>
        <taxon>Pseudomonadota</taxon>
        <taxon>Gammaproteobacteria</taxon>
        <taxon>Vibrionales</taxon>
        <taxon>Vibrionaceae</taxon>
        <taxon>Vibrio</taxon>
    </lineage>
</organism>
<keyword evidence="1" id="KW-1133">Transmembrane helix</keyword>
<keyword evidence="1" id="KW-0472">Membrane</keyword>
<name>A0A5N3R8K3_9VIBR</name>
<dbReference type="Proteomes" id="UP000326789">
    <property type="component" value="Unassembled WGS sequence"/>
</dbReference>